<dbReference type="Proteomes" id="UP001304243">
    <property type="component" value="Unassembled WGS sequence"/>
</dbReference>
<gene>
    <name evidence="4" type="ORF">ATC70_007739</name>
</gene>
<reference evidence="4 5" key="1">
    <citation type="submission" date="2022-11" db="EMBL/GenBank/DDBJ databases">
        <title>Mucor velutinosus strain NIH1002 WGS.</title>
        <authorList>
            <person name="Subramanian P."/>
            <person name="Mullikin J.C."/>
            <person name="Segre J.A."/>
            <person name="Zelazny A.M."/>
        </authorList>
    </citation>
    <scope>NUCLEOTIDE SEQUENCE [LARGE SCALE GENOMIC DNA]</scope>
    <source>
        <strain evidence="4 5">NIH1002</strain>
    </source>
</reference>
<dbReference type="PANTHER" id="PTHR46093:SF18">
    <property type="entry name" value="FIBRONECTIN TYPE-III DOMAIN-CONTAINING PROTEIN"/>
    <property type="match status" value="1"/>
</dbReference>
<keyword evidence="5" id="KW-1185">Reference proteome</keyword>
<dbReference type="PANTHER" id="PTHR46093">
    <property type="entry name" value="ACYL-COA-BINDING DOMAIN-CONTAINING PROTEIN 5"/>
    <property type="match status" value="1"/>
</dbReference>
<evidence type="ECO:0000256" key="3">
    <source>
        <dbReference type="SAM" id="Phobius"/>
    </source>
</evidence>
<dbReference type="GeneID" id="89951425"/>
<evidence type="ECO:0000256" key="2">
    <source>
        <dbReference type="ARBA" id="ARBA00022737"/>
    </source>
</evidence>
<evidence type="ECO:0000313" key="4">
    <source>
        <dbReference type="EMBL" id="KAK4509388.1"/>
    </source>
</evidence>
<name>A0AAN7D2K9_9FUNG</name>
<dbReference type="InterPro" id="IPR015915">
    <property type="entry name" value="Kelch-typ_b-propeller"/>
</dbReference>
<keyword evidence="3" id="KW-0812">Transmembrane</keyword>
<dbReference type="Gene3D" id="2.120.10.80">
    <property type="entry name" value="Kelch-type beta propeller"/>
    <property type="match status" value="1"/>
</dbReference>
<dbReference type="AlphaFoldDB" id="A0AAN7D2K9"/>
<feature type="transmembrane region" description="Helical" evidence="3">
    <location>
        <begin position="133"/>
        <end position="156"/>
    </location>
</feature>
<keyword evidence="1" id="KW-0880">Kelch repeat</keyword>
<evidence type="ECO:0000313" key="5">
    <source>
        <dbReference type="Proteomes" id="UP001304243"/>
    </source>
</evidence>
<keyword evidence="2" id="KW-0677">Repeat</keyword>
<organism evidence="4 5">
    <name type="scientific">Mucor velutinosus</name>
    <dbReference type="NCBI Taxonomy" id="708070"/>
    <lineage>
        <taxon>Eukaryota</taxon>
        <taxon>Fungi</taxon>
        <taxon>Fungi incertae sedis</taxon>
        <taxon>Mucoromycota</taxon>
        <taxon>Mucoromycotina</taxon>
        <taxon>Mucoromycetes</taxon>
        <taxon>Mucorales</taxon>
        <taxon>Mucorineae</taxon>
        <taxon>Mucoraceae</taxon>
        <taxon>Mucor</taxon>
    </lineage>
</organism>
<proteinExistence type="predicted"/>
<keyword evidence="3" id="KW-0472">Membrane</keyword>
<keyword evidence="3" id="KW-1133">Transmembrane helix</keyword>
<sequence length="298" mass="32679">MHTANLLPYSGKILIYGGATDDGNEKHPSAVSDYLYLFDSKTLEYTRVDDYEQSQGAGPRFGHSAILCNNTLFVLFGVNQKGLITNEVYFLSLEGSATWLKSFSLSSSSSSSVPGANNSNNNFDPHNTLNDKAIIGISIGSVLVIALLITGILYAIHTIRARKRHSAASEVTAQEGQAKCQPDNHNNMYEITQKNLPHLHKEYQRYSSATFDMINSPNEYHHVRATPDGGGHGVPIYVDISSDSATLHDSSTAPRGFSFDHTFSKPNQVKSIQQQQPGFILQQQHSSGSLQLQPSSLY</sequence>
<dbReference type="RefSeq" id="XP_064676054.1">
    <property type="nucleotide sequence ID" value="XM_064826997.1"/>
</dbReference>
<dbReference type="EMBL" id="JASEJX010000039">
    <property type="protein sequence ID" value="KAK4509388.1"/>
    <property type="molecule type" value="Genomic_DNA"/>
</dbReference>
<comment type="caution">
    <text evidence="4">The sequence shown here is derived from an EMBL/GenBank/DDBJ whole genome shotgun (WGS) entry which is preliminary data.</text>
</comment>
<accession>A0AAN7D2K9</accession>
<dbReference type="SUPFAM" id="SSF117281">
    <property type="entry name" value="Kelch motif"/>
    <property type="match status" value="1"/>
</dbReference>
<protein>
    <submittedName>
        <fullName evidence="4">Uncharacterized protein</fullName>
    </submittedName>
</protein>
<evidence type="ECO:0000256" key="1">
    <source>
        <dbReference type="ARBA" id="ARBA00022441"/>
    </source>
</evidence>